<feature type="region of interest" description="Disordered" evidence="1">
    <location>
        <begin position="537"/>
        <end position="570"/>
    </location>
</feature>
<keyword evidence="2" id="KW-0472">Membrane</keyword>
<evidence type="ECO:0000313" key="7">
    <source>
        <dbReference type="Proteomes" id="UP000664317"/>
    </source>
</evidence>
<dbReference type="Pfam" id="PF20990">
    <property type="entry name" value="DUF2207_C"/>
    <property type="match status" value="1"/>
</dbReference>
<name>A0ABS3C035_9BACT</name>
<feature type="compositionally biased region" description="Low complexity" evidence="1">
    <location>
        <begin position="537"/>
        <end position="547"/>
    </location>
</feature>
<reference evidence="6 7" key="1">
    <citation type="submission" date="2021-03" db="EMBL/GenBank/DDBJ databases">
        <title>novel species isolated from a fishpond in China.</title>
        <authorList>
            <person name="Lu H."/>
            <person name="Cai Z."/>
        </authorList>
    </citation>
    <scope>NUCLEOTIDE SEQUENCE [LARGE SCALE GENOMIC DNA]</scope>
    <source>
        <strain evidence="6 7">H41</strain>
    </source>
</reference>
<accession>A0ABS3C035</accession>
<feature type="domain" description="DUF2207" evidence="4">
    <location>
        <begin position="24"/>
        <end position="210"/>
    </location>
</feature>
<organism evidence="6 7">
    <name type="scientific">Algoriphagus oliviformis</name>
    <dbReference type="NCBI Taxonomy" id="2811231"/>
    <lineage>
        <taxon>Bacteria</taxon>
        <taxon>Pseudomonadati</taxon>
        <taxon>Bacteroidota</taxon>
        <taxon>Cytophagia</taxon>
        <taxon>Cytophagales</taxon>
        <taxon>Cyclobacteriaceae</taxon>
        <taxon>Algoriphagus</taxon>
    </lineage>
</organism>
<dbReference type="Pfam" id="PF09972">
    <property type="entry name" value="DUF2207"/>
    <property type="match status" value="1"/>
</dbReference>
<feature type="transmembrane region" description="Helical" evidence="2">
    <location>
        <begin position="417"/>
        <end position="436"/>
    </location>
</feature>
<keyword evidence="2" id="KW-0812">Transmembrane</keyword>
<protein>
    <submittedName>
        <fullName evidence="6">DUF2207 domain-containing protein</fullName>
    </submittedName>
</protein>
<feature type="domain" description="Predicted membrane protein YciQ-like C-terminal" evidence="5">
    <location>
        <begin position="264"/>
        <end position="498"/>
    </location>
</feature>
<gene>
    <name evidence="6" type="ORF">J0A68_05795</name>
</gene>
<keyword evidence="7" id="KW-1185">Reference proteome</keyword>
<comment type="caution">
    <text evidence="6">The sequence shown here is derived from an EMBL/GenBank/DDBJ whole genome shotgun (WGS) entry which is preliminary data.</text>
</comment>
<feature type="transmembrane region" description="Helical" evidence="2">
    <location>
        <begin position="227"/>
        <end position="246"/>
    </location>
</feature>
<dbReference type="InterPro" id="IPR048389">
    <property type="entry name" value="YciQ-like_C"/>
</dbReference>
<feature type="signal peptide" evidence="3">
    <location>
        <begin position="1"/>
        <end position="19"/>
    </location>
</feature>
<proteinExistence type="predicted"/>
<dbReference type="Proteomes" id="UP000664317">
    <property type="component" value="Unassembled WGS sequence"/>
</dbReference>
<dbReference type="EMBL" id="JAFKCT010000002">
    <property type="protein sequence ID" value="MBN7810458.1"/>
    <property type="molecule type" value="Genomic_DNA"/>
</dbReference>
<keyword evidence="3" id="KW-0732">Signal</keyword>
<evidence type="ECO:0000259" key="4">
    <source>
        <dbReference type="Pfam" id="PF09972"/>
    </source>
</evidence>
<evidence type="ECO:0000256" key="3">
    <source>
        <dbReference type="SAM" id="SignalP"/>
    </source>
</evidence>
<evidence type="ECO:0000259" key="5">
    <source>
        <dbReference type="Pfam" id="PF20990"/>
    </source>
</evidence>
<feature type="chain" id="PRO_5046740969" evidence="3">
    <location>
        <begin position="20"/>
        <end position="570"/>
    </location>
</feature>
<dbReference type="RefSeq" id="WP_206577251.1">
    <property type="nucleotide sequence ID" value="NZ_JAFKCT010000002.1"/>
</dbReference>
<feature type="compositionally biased region" description="Gly residues" evidence="1">
    <location>
        <begin position="548"/>
        <end position="570"/>
    </location>
</feature>
<sequence length="570" mass="63348">MKSLFAILLGLLLPFSVLAQEEKLEEFSSTLLIDASGLVTVSETIVYSTQLSGKRGIIRSLPLERVDDLGDAVKNEFTILSVKRDGLESPYHTERENGHLAIYVGESSVLLEPGEYEYEITYTIPAQIRFFEGYDELYWNVNGTQWPFTVGKIRAEIFLPQGAELIQQACYTGQYGSTENNCQSSAEGNLVTFEAGPLQPYENLSVAVGFGKGIVAAPPPPGFWQRYGFQVLTLGMGLLLLIYYLATWIKFGIDPPKPTVIPLFDPPSGLSPASVGMVSKGFFWQDFVTASLVSLASKGFLRIEEKTKESLFGLFKQKEFELIREKTADQSLPKEEAELLRSLFSTQSRISLSGKYDPAVERAVKDFQSSLSSQWNALIYKGFHLKFWIFPILLMGAYIGALVMWEDYFVYRDKGLMLIGFLVMNVVLFLLYQWLIRKPAERKLKLRSEIEGFKMYLAAAEERMLQFSNPPEMTPEKFEALLPYAMVLDVEEIWGEKFQNKLKSSSQRQDYHPGWYSGGMIQRASFAHMLNSSLSNSLSTSSHKPSSSGGGSGGGGFSGGGGGGGGGGSW</sequence>
<keyword evidence="2" id="KW-1133">Transmembrane helix</keyword>
<evidence type="ECO:0000313" key="6">
    <source>
        <dbReference type="EMBL" id="MBN7810458.1"/>
    </source>
</evidence>
<feature type="transmembrane region" description="Helical" evidence="2">
    <location>
        <begin position="387"/>
        <end position="405"/>
    </location>
</feature>
<dbReference type="InterPro" id="IPR018702">
    <property type="entry name" value="DUF2207"/>
</dbReference>
<evidence type="ECO:0000256" key="2">
    <source>
        <dbReference type="SAM" id="Phobius"/>
    </source>
</evidence>
<evidence type="ECO:0000256" key="1">
    <source>
        <dbReference type="SAM" id="MobiDB-lite"/>
    </source>
</evidence>